<evidence type="ECO:0000259" key="2">
    <source>
        <dbReference type="Pfam" id="PF11412"/>
    </source>
</evidence>
<feature type="domain" description="Thiol:disulfide interchange protein DsbD N-terminal" evidence="2">
    <location>
        <begin position="39"/>
        <end position="136"/>
    </location>
</feature>
<dbReference type="RefSeq" id="WP_072858140.1">
    <property type="nucleotide sequence ID" value="NZ_FQUE01000008.1"/>
</dbReference>
<evidence type="ECO:0000256" key="1">
    <source>
        <dbReference type="SAM" id="SignalP"/>
    </source>
</evidence>
<feature type="signal peptide" evidence="1">
    <location>
        <begin position="1"/>
        <end position="22"/>
    </location>
</feature>
<feature type="chain" id="PRO_5009909396" evidence="1">
    <location>
        <begin position="23"/>
        <end position="257"/>
    </location>
</feature>
<dbReference type="EMBL" id="FQUE01000008">
    <property type="protein sequence ID" value="SHF58111.1"/>
    <property type="molecule type" value="Genomic_DNA"/>
</dbReference>
<dbReference type="InterPro" id="IPR028250">
    <property type="entry name" value="DsbDN"/>
</dbReference>
<protein>
    <submittedName>
        <fullName evidence="3">Thiol-disulfide interchange protein, contains DsbC and DsbD domains</fullName>
    </submittedName>
</protein>
<keyword evidence="1" id="KW-0732">Signal</keyword>
<accession>A0A1M5CTP8</accession>
<keyword evidence="4" id="KW-1185">Reference proteome</keyword>
<dbReference type="STRING" id="366533.SAMN05444339_10892"/>
<dbReference type="OrthoDB" id="9811036at2"/>
<organism evidence="3 4">
    <name type="scientific">Loktanella atrilutea</name>
    <dbReference type="NCBI Taxonomy" id="366533"/>
    <lineage>
        <taxon>Bacteria</taxon>
        <taxon>Pseudomonadati</taxon>
        <taxon>Pseudomonadota</taxon>
        <taxon>Alphaproteobacteria</taxon>
        <taxon>Rhodobacterales</taxon>
        <taxon>Roseobacteraceae</taxon>
        <taxon>Loktanella</taxon>
    </lineage>
</organism>
<sequence>MTRTLSLIAVLGLTLTAAPVTAQGNDVAQVTVLPGWVTPQGTHMAALRIDLAPGWKTYWRSPGDAGIPPLITVTGGGVDRVQYHWPTPHVFDQNGMRSIGYHDTLVLPVEVSGHGSLRLTGSLDIGVCQDICVPAQLAFDAPLTDGPRDPVIVGALLDQPQAEGRATCRVTPTAQGLLLDATLSLPPTGEAEAVVIEAGDPQIWVSEPQIRRQGNTLTAQAQMVRGAGDAFALDRSTMRFTVLGQDRALEVRGCTAD</sequence>
<dbReference type="Pfam" id="PF11412">
    <property type="entry name" value="DsbD_N"/>
    <property type="match status" value="1"/>
</dbReference>
<dbReference type="AlphaFoldDB" id="A0A1M5CTP8"/>
<proteinExistence type="predicted"/>
<gene>
    <name evidence="3" type="ORF">SAMN05444339_10892</name>
</gene>
<name>A0A1M5CTP8_LOKAT</name>
<reference evidence="4" key="1">
    <citation type="submission" date="2016-11" db="EMBL/GenBank/DDBJ databases">
        <authorList>
            <person name="Varghese N."/>
            <person name="Submissions S."/>
        </authorList>
    </citation>
    <scope>NUCLEOTIDE SEQUENCE [LARGE SCALE GENOMIC DNA]</scope>
    <source>
        <strain evidence="4">DSM 29326</strain>
    </source>
</reference>
<evidence type="ECO:0000313" key="3">
    <source>
        <dbReference type="EMBL" id="SHF58111.1"/>
    </source>
</evidence>
<evidence type="ECO:0000313" key="4">
    <source>
        <dbReference type="Proteomes" id="UP000183987"/>
    </source>
</evidence>
<dbReference type="Proteomes" id="UP000183987">
    <property type="component" value="Unassembled WGS sequence"/>
</dbReference>